<reference evidence="2" key="1">
    <citation type="journal article" date="2019" name="Int. J. Syst. Evol. Microbiol.">
        <title>The Global Catalogue of Microorganisms (GCM) 10K type strain sequencing project: providing services to taxonomists for standard genome sequencing and annotation.</title>
        <authorList>
            <consortium name="The Broad Institute Genomics Platform"/>
            <consortium name="The Broad Institute Genome Sequencing Center for Infectious Disease"/>
            <person name="Wu L."/>
            <person name="Ma J."/>
        </authorList>
    </citation>
    <scope>NUCLEOTIDE SEQUENCE [LARGE SCALE GENOMIC DNA]</scope>
    <source>
        <strain evidence="2">CGMCC 1.12942</strain>
    </source>
</reference>
<evidence type="ECO:0000313" key="2">
    <source>
        <dbReference type="Proteomes" id="UP001596500"/>
    </source>
</evidence>
<comment type="caution">
    <text evidence="1">The sequence shown here is derived from an EMBL/GenBank/DDBJ whole genome shotgun (WGS) entry which is preliminary data.</text>
</comment>
<accession>A0ABW2RNR8</accession>
<dbReference type="RefSeq" id="WP_379866776.1">
    <property type="nucleotide sequence ID" value="NZ_JBHTBW010000058.1"/>
</dbReference>
<proteinExistence type="predicted"/>
<keyword evidence="2" id="KW-1185">Reference proteome</keyword>
<gene>
    <name evidence="1" type="ORF">ACFQNG_16730</name>
</gene>
<dbReference type="Proteomes" id="UP001596500">
    <property type="component" value="Unassembled WGS sequence"/>
</dbReference>
<sequence length="159" mass="18630">MLKFVNTGDCRIDVEEILGRIYGLKKVREKKSHQGIKVTYGLRDGHGIYQFTYDSNDQLVHIEYLEDEVVRNSFKIREEYVNDFAYLGSDRKEVENSFAKYAYRLVKQSKKENGETVGFYGNLKRQSVGIVVIYDKNDKVKEAMAIPRVRIDEIDVNRY</sequence>
<protein>
    <submittedName>
        <fullName evidence="1">Uncharacterized protein</fullName>
    </submittedName>
</protein>
<evidence type="ECO:0000313" key="1">
    <source>
        <dbReference type="EMBL" id="MFC7442720.1"/>
    </source>
</evidence>
<dbReference type="EMBL" id="JBHTBW010000058">
    <property type="protein sequence ID" value="MFC7442720.1"/>
    <property type="molecule type" value="Genomic_DNA"/>
</dbReference>
<organism evidence="1 2">
    <name type="scientific">Laceyella putida</name>
    <dbReference type="NCBI Taxonomy" id="110101"/>
    <lineage>
        <taxon>Bacteria</taxon>
        <taxon>Bacillati</taxon>
        <taxon>Bacillota</taxon>
        <taxon>Bacilli</taxon>
        <taxon>Bacillales</taxon>
        <taxon>Thermoactinomycetaceae</taxon>
        <taxon>Laceyella</taxon>
    </lineage>
</organism>
<name>A0ABW2RNR8_9BACL</name>